<dbReference type="InterPro" id="IPR013766">
    <property type="entry name" value="Thioredoxin_domain"/>
</dbReference>
<dbReference type="AlphaFoldDB" id="A0A3N6MDZ6"/>
<reference evidence="2 3" key="1">
    <citation type="submission" date="2018-10" db="EMBL/GenBank/DDBJ databases">
        <title>Natrarchaeobius chitinivorans gen. nov., sp. nov., and Natrarchaeobius haloalkaliphilus sp. nov., alkaliphilic, chitin-utilizing haloarchaea from hypersaline alkaline lakes.</title>
        <authorList>
            <person name="Sorokin D.Y."/>
            <person name="Elcheninov A.G."/>
            <person name="Kostrikina N.A."/>
            <person name="Bale N.J."/>
            <person name="Sinninghe Damste J.S."/>
            <person name="Khijniak T.V."/>
            <person name="Kublanov I.V."/>
            <person name="Toshchakov S.V."/>
        </authorList>
    </citation>
    <scope>NUCLEOTIDE SEQUENCE [LARGE SCALE GENOMIC DNA]</scope>
    <source>
        <strain evidence="2 3">AArcht4T</strain>
    </source>
</reference>
<dbReference type="PANTHER" id="PTHR42852:SF17">
    <property type="entry name" value="THIOREDOXIN-LIKE PROTEIN HI_1115"/>
    <property type="match status" value="1"/>
</dbReference>
<dbReference type="Proteomes" id="UP000282323">
    <property type="component" value="Unassembled WGS sequence"/>
</dbReference>
<dbReference type="Pfam" id="PF08534">
    <property type="entry name" value="Redoxin"/>
    <property type="match status" value="1"/>
</dbReference>
<dbReference type="CDD" id="cd02966">
    <property type="entry name" value="TlpA_like_family"/>
    <property type="match status" value="1"/>
</dbReference>
<dbReference type="Gene3D" id="3.40.30.10">
    <property type="entry name" value="Glutaredoxin"/>
    <property type="match status" value="1"/>
</dbReference>
<dbReference type="InterPro" id="IPR036249">
    <property type="entry name" value="Thioredoxin-like_sf"/>
</dbReference>
<dbReference type="GO" id="GO:0016491">
    <property type="term" value="F:oxidoreductase activity"/>
    <property type="evidence" value="ECO:0007669"/>
    <property type="project" value="InterPro"/>
</dbReference>
<dbReference type="PROSITE" id="PS51352">
    <property type="entry name" value="THIOREDOXIN_2"/>
    <property type="match status" value="1"/>
</dbReference>
<evidence type="ECO:0000259" key="1">
    <source>
        <dbReference type="PROSITE" id="PS51352"/>
    </source>
</evidence>
<dbReference type="InterPro" id="IPR013740">
    <property type="entry name" value="Redoxin"/>
</dbReference>
<accession>A0A3N6MDZ6</accession>
<dbReference type="RefSeq" id="WP_124196205.1">
    <property type="nucleotide sequence ID" value="NZ_REGA01000012.1"/>
</dbReference>
<comment type="caution">
    <text evidence="2">The sequence shown here is derived from an EMBL/GenBank/DDBJ whole genome shotgun (WGS) entry which is preliminary data.</text>
</comment>
<name>A0A3N6MDZ6_NATCH</name>
<feature type="domain" description="Thioredoxin" evidence="1">
    <location>
        <begin position="37"/>
        <end position="182"/>
    </location>
</feature>
<dbReference type="PANTHER" id="PTHR42852">
    <property type="entry name" value="THIOL:DISULFIDE INTERCHANGE PROTEIN DSBE"/>
    <property type="match status" value="1"/>
</dbReference>
<dbReference type="EMBL" id="REGA01000012">
    <property type="protein sequence ID" value="RQG93801.1"/>
    <property type="molecule type" value="Genomic_DNA"/>
</dbReference>
<protein>
    <submittedName>
        <fullName evidence="2">TlpA family protein disulfide reductase</fullName>
    </submittedName>
</protein>
<evidence type="ECO:0000313" key="2">
    <source>
        <dbReference type="EMBL" id="RQG93801.1"/>
    </source>
</evidence>
<dbReference type="SUPFAM" id="SSF52833">
    <property type="entry name" value="Thioredoxin-like"/>
    <property type="match status" value="1"/>
</dbReference>
<dbReference type="OrthoDB" id="115386at2157"/>
<keyword evidence="3" id="KW-1185">Reference proteome</keyword>
<dbReference type="InterPro" id="IPR050553">
    <property type="entry name" value="Thioredoxin_ResA/DsbE_sf"/>
</dbReference>
<sequence length="183" mass="19514">MRRREIIAGIGSAGVVVGAGALAVVGVPSGDDLFGTDREYDPLEIETVDAPGSEAGEVLVPPGDRVAFVDIFGTWCPPCIEQMPALAEANERVSDDVLFLSVTNESVGENGAITEDELVEWWNDHDGNWTLGLDPTAELTERYLAGGYPTAVVIDASGRVHWSDDGVKTADELVSRITDAQEE</sequence>
<proteinExistence type="predicted"/>
<organism evidence="2 3">
    <name type="scientific">Natrarchaeobius chitinivorans</name>
    <dbReference type="NCBI Taxonomy" id="1679083"/>
    <lineage>
        <taxon>Archaea</taxon>
        <taxon>Methanobacteriati</taxon>
        <taxon>Methanobacteriota</taxon>
        <taxon>Stenosarchaea group</taxon>
        <taxon>Halobacteria</taxon>
        <taxon>Halobacteriales</taxon>
        <taxon>Natrialbaceae</taxon>
        <taxon>Natrarchaeobius</taxon>
    </lineage>
</organism>
<evidence type="ECO:0000313" key="3">
    <source>
        <dbReference type="Proteomes" id="UP000282323"/>
    </source>
</evidence>
<gene>
    <name evidence="2" type="ORF">EA473_13850</name>
</gene>